<keyword evidence="1" id="KW-0812">Transmembrane</keyword>
<feature type="transmembrane region" description="Helical" evidence="1">
    <location>
        <begin position="124"/>
        <end position="150"/>
    </location>
</feature>
<accession>A0A9Q3ZBI8</accession>
<gene>
    <name evidence="2" type="ORF">LJ657_34690</name>
</gene>
<proteinExistence type="predicted"/>
<feature type="transmembrane region" description="Helical" evidence="1">
    <location>
        <begin position="157"/>
        <end position="175"/>
    </location>
</feature>
<sequence>MCWSATADLVAGAGITCVGVACVARVHRPGDLPLAALPLLLGVHQLVEARVWQVGGGTGWATVAWAVIALPLLAVWVPLAVLCAVPRHAAARLTIPVVAGGATAAVLEYAIATRPVRADIRGHTVGYVIGLPHGCVLIAGYLLATVGALLLSGDRRLVGLGVLAGVGAVVCWALWRLEFVSTWCAFAAACSVVVFGWAADRRPRSHGTVRHTRDTV</sequence>
<feature type="transmembrane region" description="Helical" evidence="1">
    <location>
        <begin position="181"/>
        <end position="199"/>
    </location>
</feature>
<dbReference type="RefSeq" id="WP_232652881.1">
    <property type="nucleotide sequence ID" value="NZ_JAJSBI010000023.1"/>
</dbReference>
<reference evidence="2" key="1">
    <citation type="submission" date="2021-12" db="EMBL/GenBank/DDBJ databases">
        <authorList>
            <person name="Lee J.-H."/>
            <person name="Kim S.-B."/>
        </authorList>
    </citation>
    <scope>NUCLEOTIDE SEQUENCE</scope>
    <source>
        <strain evidence="2">NR30</strain>
    </source>
</reference>
<comment type="caution">
    <text evidence="2">The sequence shown here is derived from an EMBL/GenBank/DDBJ whole genome shotgun (WGS) entry which is preliminary data.</text>
</comment>
<dbReference type="Proteomes" id="UP001108029">
    <property type="component" value="Unassembled WGS sequence"/>
</dbReference>
<keyword evidence="1" id="KW-1133">Transmembrane helix</keyword>
<dbReference type="Pfam" id="PF20334">
    <property type="entry name" value="DUF6629"/>
    <property type="match status" value="1"/>
</dbReference>
<protein>
    <submittedName>
        <fullName evidence="2">Uncharacterized protein</fullName>
    </submittedName>
</protein>
<dbReference type="InterPro" id="IPR046737">
    <property type="entry name" value="DUF6629"/>
</dbReference>
<organism evidence="2 3">
    <name type="scientific">Streptomyces guryensis</name>
    <dbReference type="NCBI Taxonomy" id="2886947"/>
    <lineage>
        <taxon>Bacteria</taxon>
        <taxon>Bacillati</taxon>
        <taxon>Actinomycetota</taxon>
        <taxon>Actinomycetes</taxon>
        <taxon>Kitasatosporales</taxon>
        <taxon>Streptomycetaceae</taxon>
        <taxon>Streptomyces</taxon>
    </lineage>
</organism>
<evidence type="ECO:0000256" key="1">
    <source>
        <dbReference type="SAM" id="Phobius"/>
    </source>
</evidence>
<keyword evidence="3" id="KW-1185">Reference proteome</keyword>
<feature type="transmembrane region" description="Helical" evidence="1">
    <location>
        <begin position="63"/>
        <end position="86"/>
    </location>
</feature>
<name>A0A9Q3ZBI8_9ACTN</name>
<evidence type="ECO:0000313" key="2">
    <source>
        <dbReference type="EMBL" id="MCD9878667.1"/>
    </source>
</evidence>
<feature type="transmembrane region" description="Helical" evidence="1">
    <location>
        <begin position="93"/>
        <end position="112"/>
    </location>
</feature>
<dbReference type="EMBL" id="JAJSBI010000023">
    <property type="protein sequence ID" value="MCD9878667.1"/>
    <property type="molecule type" value="Genomic_DNA"/>
</dbReference>
<keyword evidence="1" id="KW-0472">Membrane</keyword>
<evidence type="ECO:0000313" key="3">
    <source>
        <dbReference type="Proteomes" id="UP001108029"/>
    </source>
</evidence>
<dbReference type="AlphaFoldDB" id="A0A9Q3ZBI8"/>